<organism evidence="2 3">
    <name type="scientific">Scyliorhinus torazame</name>
    <name type="common">Cloudy catshark</name>
    <name type="synonym">Catulus torazame</name>
    <dbReference type="NCBI Taxonomy" id="75743"/>
    <lineage>
        <taxon>Eukaryota</taxon>
        <taxon>Metazoa</taxon>
        <taxon>Chordata</taxon>
        <taxon>Craniata</taxon>
        <taxon>Vertebrata</taxon>
        <taxon>Chondrichthyes</taxon>
        <taxon>Elasmobranchii</taxon>
        <taxon>Galeomorphii</taxon>
        <taxon>Galeoidea</taxon>
        <taxon>Carcharhiniformes</taxon>
        <taxon>Scyliorhinidae</taxon>
        <taxon>Scyliorhinus</taxon>
    </lineage>
</organism>
<evidence type="ECO:0000313" key="3">
    <source>
        <dbReference type="Proteomes" id="UP000288216"/>
    </source>
</evidence>
<feature type="compositionally biased region" description="Polar residues" evidence="1">
    <location>
        <begin position="109"/>
        <end position="121"/>
    </location>
</feature>
<dbReference type="OrthoDB" id="74412at2759"/>
<comment type="caution">
    <text evidence="2">The sequence shown here is derived from an EMBL/GenBank/DDBJ whole genome shotgun (WGS) entry which is preliminary data.</text>
</comment>
<evidence type="ECO:0000313" key="2">
    <source>
        <dbReference type="EMBL" id="GCB76373.1"/>
    </source>
</evidence>
<dbReference type="InterPro" id="IPR051566">
    <property type="entry name" value="CNKSR"/>
</dbReference>
<sequence>MEQLYKSLEKASLSPIGKRRPSSRKDYRRSFIKRSNNPIINEKLHKFRVLNSTLKSKEADMAIINQLLESPHLTSEEFRQWKEDYSVLLQDICKTSQTRIYSGKKTNPLGDQQPSYVETDV</sequence>
<dbReference type="OMA" id="DMAIINQ"/>
<gene>
    <name evidence="2" type="ORF">scyTo_0015473</name>
</gene>
<keyword evidence="3" id="KW-1185">Reference proteome</keyword>
<dbReference type="EMBL" id="BFAA01008798">
    <property type="protein sequence ID" value="GCB76373.1"/>
    <property type="molecule type" value="Genomic_DNA"/>
</dbReference>
<evidence type="ECO:0000256" key="1">
    <source>
        <dbReference type="SAM" id="MobiDB-lite"/>
    </source>
</evidence>
<reference evidence="2 3" key="1">
    <citation type="journal article" date="2018" name="Nat. Ecol. Evol.">
        <title>Shark genomes provide insights into elasmobranch evolution and the origin of vertebrates.</title>
        <authorList>
            <person name="Hara Y"/>
            <person name="Yamaguchi K"/>
            <person name="Onimaru K"/>
            <person name="Kadota M"/>
            <person name="Koyanagi M"/>
            <person name="Keeley SD"/>
            <person name="Tatsumi K"/>
            <person name="Tanaka K"/>
            <person name="Motone F"/>
            <person name="Kageyama Y"/>
            <person name="Nozu R"/>
            <person name="Adachi N"/>
            <person name="Nishimura O"/>
            <person name="Nakagawa R"/>
            <person name="Tanegashima C"/>
            <person name="Kiyatake I"/>
            <person name="Matsumoto R"/>
            <person name="Murakumo K"/>
            <person name="Nishida K"/>
            <person name="Terakita A"/>
            <person name="Kuratani S"/>
            <person name="Sato K"/>
            <person name="Hyodo S Kuraku.S."/>
        </authorList>
    </citation>
    <scope>NUCLEOTIDE SEQUENCE [LARGE SCALE GENOMIC DNA]</scope>
</reference>
<feature type="region of interest" description="Disordered" evidence="1">
    <location>
        <begin position="1"/>
        <end position="30"/>
    </location>
</feature>
<dbReference type="STRING" id="75743.A0A401PTG6"/>
<dbReference type="PANTHER" id="PTHR12844">
    <property type="entry name" value="CONNECTOR ENCHANCER OF KINASE SUPPRESSOR OF RAS"/>
    <property type="match status" value="1"/>
</dbReference>
<protein>
    <submittedName>
        <fullName evidence="2">Uncharacterized protein</fullName>
    </submittedName>
</protein>
<proteinExistence type="predicted"/>
<dbReference type="Proteomes" id="UP000288216">
    <property type="component" value="Unassembled WGS sequence"/>
</dbReference>
<accession>A0A401PTG6</accession>
<dbReference type="PANTHER" id="PTHR12844:SF42">
    <property type="entry name" value="CONNECTOR ENHANCER OF KSR PROTEIN CNK"/>
    <property type="match status" value="1"/>
</dbReference>
<feature type="region of interest" description="Disordered" evidence="1">
    <location>
        <begin position="102"/>
        <end position="121"/>
    </location>
</feature>
<name>A0A401PTG6_SCYTO</name>
<dbReference type="AlphaFoldDB" id="A0A401PTG6"/>